<comment type="caution">
    <text evidence="1">The sequence shown here is derived from an EMBL/GenBank/DDBJ whole genome shotgun (WGS) entry which is preliminary data.</text>
</comment>
<gene>
    <name evidence="1" type="ORF">ACFSKO_17285</name>
</gene>
<accession>A0ABW5BNA6</accession>
<keyword evidence="2" id="KW-1185">Reference proteome</keyword>
<name>A0ABW5BNA6_9PROT</name>
<reference evidence="2" key="1">
    <citation type="journal article" date="2019" name="Int. J. Syst. Evol. Microbiol.">
        <title>The Global Catalogue of Microorganisms (GCM) 10K type strain sequencing project: providing services to taxonomists for standard genome sequencing and annotation.</title>
        <authorList>
            <consortium name="The Broad Institute Genomics Platform"/>
            <consortium name="The Broad Institute Genome Sequencing Center for Infectious Disease"/>
            <person name="Wu L."/>
            <person name="Ma J."/>
        </authorList>
    </citation>
    <scope>NUCLEOTIDE SEQUENCE [LARGE SCALE GENOMIC DNA]</scope>
    <source>
        <strain evidence="2">CGMCC 4.7192</strain>
    </source>
</reference>
<organism evidence="1 2">
    <name type="scientific">Kiloniella antarctica</name>
    <dbReference type="NCBI Taxonomy" id="1550907"/>
    <lineage>
        <taxon>Bacteria</taxon>
        <taxon>Pseudomonadati</taxon>
        <taxon>Pseudomonadota</taxon>
        <taxon>Alphaproteobacteria</taxon>
        <taxon>Rhodospirillales</taxon>
        <taxon>Kiloniellaceae</taxon>
        <taxon>Kiloniella</taxon>
    </lineage>
</organism>
<proteinExistence type="predicted"/>
<evidence type="ECO:0000313" key="2">
    <source>
        <dbReference type="Proteomes" id="UP001597294"/>
    </source>
</evidence>
<dbReference type="EMBL" id="JBHUII010000011">
    <property type="protein sequence ID" value="MFD2207382.1"/>
    <property type="molecule type" value="Genomic_DNA"/>
</dbReference>
<protein>
    <submittedName>
        <fullName evidence="1">Uncharacterized protein</fullName>
    </submittedName>
</protein>
<evidence type="ECO:0000313" key="1">
    <source>
        <dbReference type="EMBL" id="MFD2207382.1"/>
    </source>
</evidence>
<dbReference type="RefSeq" id="WP_380253943.1">
    <property type="nucleotide sequence ID" value="NZ_JBHUII010000011.1"/>
</dbReference>
<sequence>MLVRIADHKISRINSCYLGTILNRAEFSSVQYSWQVWGIGRLLSFAGNVVSKTR</sequence>
<dbReference type="Proteomes" id="UP001597294">
    <property type="component" value="Unassembled WGS sequence"/>
</dbReference>